<protein>
    <submittedName>
        <fullName evidence="1">Uncharacterized protein</fullName>
    </submittedName>
</protein>
<name>A0A699SRA2_TANCI</name>
<feature type="non-terminal residue" evidence="1">
    <location>
        <position position="1"/>
    </location>
</feature>
<sequence length="184" mass="19635">VVAGLAGVHGAAVQAPIGIEGGEGGVLDVLDFIKELVNVLGKRNLLGHDECEIRGRLAGAATGCRATGRSGSRQHRRGVVPSAQLVDDGQQRLPVVRERVLDPGRQLGKGFAAHDTVFLQLAQLLGEHLARDKRQPLRQLPKATRLREVRDDDKLPLAAQHAHRAGYGAGRGAKGGVAHKENRF</sequence>
<gene>
    <name evidence="1" type="ORF">Tci_871388</name>
</gene>
<comment type="caution">
    <text evidence="1">The sequence shown here is derived from an EMBL/GenBank/DDBJ whole genome shotgun (WGS) entry which is preliminary data.</text>
</comment>
<reference evidence="1" key="1">
    <citation type="journal article" date="2019" name="Sci. Rep.">
        <title>Draft genome of Tanacetum cinerariifolium, the natural source of mosquito coil.</title>
        <authorList>
            <person name="Yamashiro T."/>
            <person name="Shiraishi A."/>
            <person name="Satake H."/>
            <person name="Nakayama K."/>
        </authorList>
    </citation>
    <scope>NUCLEOTIDE SEQUENCE</scope>
</reference>
<accession>A0A699SRA2</accession>
<dbReference type="AlphaFoldDB" id="A0A699SRA2"/>
<dbReference type="EMBL" id="BKCJ011178309">
    <property type="protein sequence ID" value="GFC99418.1"/>
    <property type="molecule type" value="Genomic_DNA"/>
</dbReference>
<proteinExistence type="predicted"/>
<organism evidence="1">
    <name type="scientific">Tanacetum cinerariifolium</name>
    <name type="common">Dalmatian daisy</name>
    <name type="synonym">Chrysanthemum cinerariifolium</name>
    <dbReference type="NCBI Taxonomy" id="118510"/>
    <lineage>
        <taxon>Eukaryota</taxon>
        <taxon>Viridiplantae</taxon>
        <taxon>Streptophyta</taxon>
        <taxon>Embryophyta</taxon>
        <taxon>Tracheophyta</taxon>
        <taxon>Spermatophyta</taxon>
        <taxon>Magnoliopsida</taxon>
        <taxon>eudicotyledons</taxon>
        <taxon>Gunneridae</taxon>
        <taxon>Pentapetalae</taxon>
        <taxon>asterids</taxon>
        <taxon>campanulids</taxon>
        <taxon>Asterales</taxon>
        <taxon>Asteraceae</taxon>
        <taxon>Asteroideae</taxon>
        <taxon>Anthemideae</taxon>
        <taxon>Anthemidinae</taxon>
        <taxon>Tanacetum</taxon>
    </lineage>
</organism>
<evidence type="ECO:0000313" key="1">
    <source>
        <dbReference type="EMBL" id="GFC99418.1"/>
    </source>
</evidence>